<dbReference type="InterPro" id="IPR036743">
    <property type="entry name" value="ARPC5_sf"/>
</dbReference>
<evidence type="ECO:0000313" key="7">
    <source>
        <dbReference type="Proteomes" id="UP001146793"/>
    </source>
</evidence>
<evidence type="ECO:0000256" key="3">
    <source>
        <dbReference type="ARBA" id="ARBA00022490"/>
    </source>
</evidence>
<dbReference type="Pfam" id="PF04699">
    <property type="entry name" value="P16-Arc"/>
    <property type="match status" value="1"/>
</dbReference>
<dbReference type="GO" id="GO:0005885">
    <property type="term" value="C:Arp2/3 protein complex"/>
    <property type="evidence" value="ECO:0007669"/>
    <property type="project" value="InterPro"/>
</dbReference>
<dbReference type="Gene3D" id="1.25.40.190">
    <property type="entry name" value="Actin-related protein 2/3 complex subunit 5"/>
    <property type="match status" value="1"/>
</dbReference>
<accession>A0AAV8A1L3</accession>
<dbReference type="Proteomes" id="UP001146793">
    <property type="component" value="Unassembled WGS sequence"/>
</dbReference>
<name>A0AAV8A1L3_9EUKA</name>
<keyword evidence="3" id="KW-0963">Cytoplasm</keyword>
<comment type="similarity">
    <text evidence="2 5">Belongs to the ARPC5 family.</text>
</comment>
<evidence type="ECO:0000256" key="1">
    <source>
        <dbReference type="ARBA" id="ARBA00004245"/>
    </source>
</evidence>
<comment type="caution">
    <text evidence="6">The sequence shown here is derived from an EMBL/GenBank/DDBJ whole genome shotgun (WGS) entry which is preliminary data.</text>
</comment>
<sequence>MTLSQLLQEPPYEFEQQNKQRAYEQVMICLSDTADNKMKEICSNLDTDQQDALMRYLYKGLEKCENSLKLLKWHGVLSEVAGLGCIMRVMSEKRKRVL</sequence>
<dbReference type="PANTHER" id="PTHR12644">
    <property type="entry name" value="ARP2/3 COMPLEX 16 KD SUBUNIT P16-ARC"/>
    <property type="match status" value="1"/>
</dbReference>
<organism evidence="6 7">
    <name type="scientific">Anaeramoeba flamelloides</name>
    <dbReference type="NCBI Taxonomy" id="1746091"/>
    <lineage>
        <taxon>Eukaryota</taxon>
        <taxon>Metamonada</taxon>
        <taxon>Anaeramoebidae</taxon>
        <taxon>Anaeramoeba</taxon>
    </lineage>
</organism>
<gene>
    <name evidence="6" type="ORF">M0812_08437</name>
</gene>
<dbReference type="InterPro" id="IPR006789">
    <property type="entry name" value="ARPC5"/>
</dbReference>
<comment type="subcellular location">
    <subcellularLocation>
        <location evidence="1">Cytoplasm</location>
        <location evidence="1">Cytoskeleton</location>
    </subcellularLocation>
</comment>
<dbReference type="GO" id="GO:0034314">
    <property type="term" value="P:Arp2/3 complex-mediated actin nucleation"/>
    <property type="evidence" value="ECO:0007669"/>
    <property type="project" value="InterPro"/>
</dbReference>
<dbReference type="AlphaFoldDB" id="A0AAV8A1L3"/>
<dbReference type="EMBL" id="JANTQA010000020">
    <property type="protein sequence ID" value="KAJ3446625.1"/>
    <property type="molecule type" value="Genomic_DNA"/>
</dbReference>
<evidence type="ECO:0000256" key="5">
    <source>
        <dbReference type="RuleBase" id="RU004301"/>
    </source>
</evidence>
<evidence type="ECO:0000256" key="2">
    <source>
        <dbReference type="ARBA" id="ARBA00006084"/>
    </source>
</evidence>
<dbReference type="SUPFAM" id="SSF69103">
    <property type="entry name" value="Arp2/3 complex 16 kDa subunit ARPC5"/>
    <property type="match status" value="1"/>
</dbReference>
<evidence type="ECO:0000313" key="6">
    <source>
        <dbReference type="EMBL" id="KAJ3446625.1"/>
    </source>
</evidence>
<protein>
    <recommendedName>
        <fullName evidence="5">Actin-related protein 2/3 complex subunit 5</fullName>
    </recommendedName>
</protein>
<reference evidence="6" key="1">
    <citation type="submission" date="2022-08" db="EMBL/GenBank/DDBJ databases">
        <title>Novel sulphate-reducing endosymbionts in the free-living metamonad Anaeramoeba.</title>
        <authorList>
            <person name="Jerlstrom-Hultqvist J."/>
            <person name="Cepicka I."/>
            <person name="Gallot-Lavallee L."/>
            <person name="Salas-Leiva D."/>
            <person name="Curtis B.A."/>
            <person name="Zahonova K."/>
            <person name="Pipaliya S."/>
            <person name="Dacks J."/>
            <person name="Roger A.J."/>
        </authorList>
    </citation>
    <scope>NUCLEOTIDE SEQUENCE</scope>
    <source>
        <strain evidence="6">Busselton2</strain>
    </source>
</reference>
<keyword evidence="4 5" id="KW-0206">Cytoskeleton</keyword>
<proteinExistence type="inferred from homology"/>
<dbReference type="GO" id="GO:0030833">
    <property type="term" value="P:regulation of actin filament polymerization"/>
    <property type="evidence" value="ECO:0007669"/>
    <property type="project" value="InterPro"/>
</dbReference>
<evidence type="ECO:0000256" key="4">
    <source>
        <dbReference type="ARBA" id="ARBA00023212"/>
    </source>
</evidence>
<comment type="function">
    <text evidence="5">Functions as component of the Arp2/3 complex which is involved in regulation of actin polymerization and together with an activating nucleation-promoting factor (NPF) mediates the formation of branched actin networks. Arp2/3 complex plays a critical role in the control of cell morphogenesis via the modulation of cell polarity development.</text>
</comment>